<sequence length="60" mass="6586">MKKEYGIPLVLLILGMVITIIGALFKLMHWPGAKIMLTTGMLTEAGGLIFLIVSIIKNMK</sequence>
<evidence type="ECO:0000313" key="3">
    <source>
        <dbReference type="EMBL" id="AWM14949.1"/>
    </source>
</evidence>
<gene>
    <name evidence="3" type="ORF">DI487_14550</name>
</gene>
<evidence type="ECO:0000259" key="2">
    <source>
        <dbReference type="Pfam" id="PF22827"/>
    </source>
</evidence>
<dbReference type="KEGG" id="fse:DI487_14550"/>
<keyword evidence="1" id="KW-1133">Transmembrane helix</keyword>
<dbReference type="Pfam" id="PF22827">
    <property type="entry name" value="GldL_N"/>
    <property type="match status" value="1"/>
</dbReference>
<protein>
    <recommendedName>
        <fullName evidence="2">Gliding motility protein GldL-like N-terminal domain-containing protein</fullName>
    </recommendedName>
</protein>
<dbReference type="RefSeq" id="WP_109570287.1">
    <property type="nucleotide sequence ID" value="NZ_CP029463.1"/>
</dbReference>
<dbReference type="OrthoDB" id="799967at2"/>
<organism evidence="3 4">
    <name type="scientific">Flavobacterium sediminis</name>
    <dbReference type="NCBI Taxonomy" id="2201181"/>
    <lineage>
        <taxon>Bacteria</taxon>
        <taxon>Pseudomonadati</taxon>
        <taxon>Bacteroidota</taxon>
        <taxon>Flavobacteriia</taxon>
        <taxon>Flavobacteriales</taxon>
        <taxon>Flavobacteriaceae</taxon>
        <taxon>Flavobacterium</taxon>
    </lineage>
</organism>
<proteinExistence type="predicted"/>
<dbReference type="EMBL" id="CP029463">
    <property type="protein sequence ID" value="AWM14949.1"/>
    <property type="molecule type" value="Genomic_DNA"/>
</dbReference>
<reference evidence="3 4" key="1">
    <citation type="submission" date="2018-05" db="EMBL/GenBank/DDBJ databases">
        <title>Flavobacterium sp. MEBiC07310.</title>
        <authorList>
            <person name="Baek K."/>
        </authorList>
    </citation>
    <scope>NUCLEOTIDE SEQUENCE [LARGE SCALE GENOMIC DNA]</scope>
    <source>
        <strain evidence="3 4">MEBiC07310</strain>
    </source>
</reference>
<feature type="transmembrane region" description="Helical" evidence="1">
    <location>
        <begin position="35"/>
        <end position="56"/>
    </location>
</feature>
<dbReference type="InterPro" id="IPR055087">
    <property type="entry name" value="GldL-like_N"/>
</dbReference>
<feature type="transmembrane region" description="Helical" evidence="1">
    <location>
        <begin position="7"/>
        <end position="29"/>
    </location>
</feature>
<keyword evidence="1" id="KW-0812">Transmembrane</keyword>
<keyword evidence="1" id="KW-0472">Membrane</keyword>
<dbReference type="Proteomes" id="UP000245429">
    <property type="component" value="Chromosome"/>
</dbReference>
<dbReference type="AlphaFoldDB" id="A0A2U8QY04"/>
<name>A0A2U8QY04_9FLAO</name>
<accession>A0A2U8QY04</accession>
<evidence type="ECO:0000256" key="1">
    <source>
        <dbReference type="SAM" id="Phobius"/>
    </source>
</evidence>
<keyword evidence="4" id="KW-1185">Reference proteome</keyword>
<evidence type="ECO:0000313" key="4">
    <source>
        <dbReference type="Proteomes" id="UP000245429"/>
    </source>
</evidence>
<feature type="domain" description="Gliding motility protein GldL-like N-terminal" evidence="2">
    <location>
        <begin position="15"/>
        <end position="56"/>
    </location>
</feature>